<reference evidence="1 4" key="3">
    <citation type="submission" date="2019-11" db="EMBL/GenBank/DDBJ databases">
        <title>Genomes of ocular Pseudomonas aeruginosa isolates.</title>
        <authorList>
            <person name="Khan M."/>
            <person name="Rice S.A."/>
            <person name="Willcox M.D.P."/>
            <person name="Stapleton F."/>
        </authorList>
    </citation>
    <scope>NUCLEOTIDE SEQUENCE [LARGE SCALE GENOMIC DNA]</scope>
    <source>
        <strain evidence="1 4">PA221</strain>
    </source>
</reference>
<gene>
    <name evidence="1" type="ORF">GNQ48_30065</name>
    <name evidence="2" type="ORF">IPC1295_32570</name>
</gene>
<sequence length="67" mass="7428">MAKQPENAGKAWTKADVDALKKLAKENTPTRVIGLKLGRSEDSIYAKAAEEKISLKPTNQSPYNRQK</sequence>
<dbReference type="AlphaFoldDB" id="A0A7M2ZKR0"/>
<evidence type="ECO:0000313" key="2">
    <source>
        <dbReference type="EMBL" id="RPM02838.1"/>
    </source>
</evidence>
<dbReference type="EMBL" id="NSNE01000036">
    <property type="protein sequence ID" value="RPM02838.1"/>
    <property type="molecule type" value="Genomic_DNA"/>
</dbReference>
<protein>
    <submittedName>
        <fullName evidence="2">Uncharacterized protein</fullName>
    </submittedName>
</protein>
<dbReference type="Proteomes" id="UP000433532">
    <property type="component" value="Unassembled WGS sequence"/>
</dbReference>
<dbReference type="RefSeq" id="WP_023087402.1">
    <property type="nucleotide sequence ID" value="NZ_CAADNR010000083.1"/>
</dbReference>
<dbReference type="EMBL" id="WOAD01000049">
    <property type="protein sequence ID" value="MUI39241.1"/>
    <property type="molecule type" value="Genomic_DNA"/>
</dbReference>
<proteinExistence type="predicted"/>
<reference evidence="2 3" key="2">
    <citation type="submission" date="2019-01" db="EMBL/GenBank/DDBJ databases">
        <title>The Pseudomonas aeruginosa pan-genome provides new insights on its population structure, horizontal gene transfer and pathogenicity.</title>
        <authorList>
            <person name="Freschi L."/>
            <person name="Vincent A.T."/>
            <person name="Jeukens J."/>
            <person name="Emond-Rheault J.-G."/>
            <person name="Kukavica-Ibrulj I."/>
            <person name="Dupont M.-J."/>
            <person name="Charette S.J."/>
            <person name="Boyle B."/>
            <person name="Levesque R.C."/>
        </authorList>
    </citation>
    <scope>NUCLEOTIDE SEQUENCE [LARGE SCALE GENOMIC DNA]</scope>
    <source>
        <strain evidence="2 3">PA-W36</strain>
    </source>
</reference>
<name>A0A7M2ZKR0_PSEAI</name>
<evidence type="ECO:0000313" key="3">
    <source>
        <dbReference type="Proteomes" id="UP000284767"/>
    </source>
</evidence>
<dbReference type="Proteomes" id="UP000284767">
    <property type="component" value="Unassembled WGS sequence"/>
</dbReference>
<evidence type="ECO:0000313" key="1">
    <source>
        <dbReference type="EMBL" id="MUI39241.1"/>
    </source>
</evidence>
<accession>A0A7M2ZKR0</accession>
<comment type="caution">
    <text evidence="2">The sequence shown here is derived from an EMBL/GenBank/DDBJ whole genome shotgun (WGS) entry which is preliminary data.</text>
</comment>
<organism evidence="2 3">
    <name type="scientific">Pseudomonas aeruginosa</name>
    <dbReference type="NCBI Taxonomy" id="287"/>
    <lineage>
        <taxon>Bacteria</taxon>
        <taxon>Pseudomonadati</taxon>
        <taxon>Pseudomonadota</taxon>
        <taxon>Gammaproteobacteria</taxon>
        <taxon>Pseudomonadales</taxon>
        <taxon>Pseudomonadaceae</taxon>
        <taxon>Pseudomonas</taxon>
    </lineage>
</organism>
<evidence type="ECO:0000313" key="4">
    <source>
        <dbReference type="Proteomes" id="UP000433532"/>
    </source>
</evidence>
<reference evidence="2 3" key="1">
    <citation type="submission" date="2017-08" db="EMBL/GenBank/DDBJ databases">
        <authorList>
            <person name="Feschi L."/>
            <person name="Jeukens J."/>
            <person name="Emond-Rheault J.-G."/>
            <person name="Kukavica-Ibrulj I."/>
            <person name="Boyle B."/>
            <person name="Levesque R.C."/>
        </authorList>
    </citation>
    <scope>NUCLEOTIDE SEQUENCE [LARGE SCALE GENOMIC DNA]</scope>
    <source>
        <strain evidence="2 3">PA-W36</strain>
    </source>
</reference>